<dbReference type="InterPro" id="IPR023158">
    <property type="entry name" value="YerB-like_sf"/>
</dbReference>
<dbReference type="Pfam" id="PF11258">
    <property type="entry name" value="DUF3048"/>
    <property type="match status" value="1"/>
</dbReference>
<feature type="signal peptide" evidence="2">
    <location>
        <begin position="1"/>
        <end position="23"/>
    </location>
</feature>
<dbReference type="Pfam" id="PF17479">
    <property type="entry name" value="DUF3048_C"/>
    <property type="match status" value="1"/>
</dbReference>
<dbReference type="InterPro" id="IPR035328">
    <property type="entry name" value="DUF3048_C"/>
</dbReference>
<feature type="chain" id="PRO_5039202106" description="Lipoprotein YerB" evidence="2">
    <location>
        <begin position="24"/>
        <end position="366"/>
    </location>
</feature>
<accession>A0A1M6M7H9</accession>
<feature type="region of interest" description="Disordered" evidence="1">
    <location>
        <begin position="22"/>
        <end position="64"/>
    </location>
</feature>
<feature type="compositionally biased region" description="Basic and acidic residues" evidence="1">
    <location>
        <begin position="23"/>
        <end position="49"/>
    </location>
</feature>
<evidence type="ECO:0000313" key="6">
    <source>
        <dbReference type="Proteomes" id="UP000184465"/>
    </source>
</evidence>
<evidence type="ECO:0000313" key="5">
    <source>
        <dbReference type="EMBL" id="SHJ79416.1"/>
    </source>
</evidence>
<dbReference type="OrthoDB" id="9779102at2"/>
<dbReference type="PROSITE" id="PS51257">
    <property type="entry name" value="PROKAR_LIPOPROTEIN"/>
    <property type="match status" value="1"/>
</dbReference>
<evidence type="ECO:0008006" key="7">
    <source>
        <dbReference type="Google" id="ProtNLM"/>
    </source>
</evidence>
<evidence type="ECO:0000259" key="3">
    <source>
        <dbReference type="Pfam" id="PF11258"/>
    </source>
</evidence>
<evidence type="ECO:0000256" key="1">
    <source>
        <dbReference type="SAM" id="MobiDB-lite"/>
    </source>
</evidence>
<feature type="domain" description="DUF3048" evidence="3">
    <location>
        <begin position="75"/>
        <end position="216"/>
    </location>
</feature>
<dbReference type="Proteomes" id="UP000184465">
    <property type="component" value="Unassembled WGS sequence"/>
</dbReference>
<dbReference type="AlphaFoldDB" id="A0A1M6M7H9"/>
<keyword evidence="6" id="KW-1185">Reference proteome</keyword>
<gene>
    <name evidence="5" type="ORF">SAMN02745912_01107</name>
</gene>
<sequence>MKKILIAVIMLTLLIGCTNTKVASKDSPENKPATNEKEVEIKEETKEIVINDNDDNDKEQKEKNIDLENKIKSPLTGLYIDKEKLNDRPIVVMLDNYYKARPQAGLSKADVVYEVLAEGNITRYMAVIYTSKPKSIGPIRSSRPYFIDKALEYDPLYVHVGGSEQAKKDIKNFKMADIDGLSSGGDIFWRKNHKPIPNNMYSSYEAIMKQAKRRKYNKTGNFETLQFNEEDMDIDGEELTEIKIPYRGKKYTSGFKYNKEDGLYYRYVNNKPHLDEISKSHIIAKNILVQYVADRVIDNVGRLEMNLVGEGKGLYITNGKMMDVKWKKTSRRALTRFYDLKGNEIKLNPGITWYQIVPDDLNIITK</sequence>
<dbReference type="STRING" id="1121301.SAMN02745912_01107"/>
<evidence type="ECO:0000256" key="2">
    <source>
        <dbReference type="SAM" id="SignalP"/>
    </source>
</evidence>
<dbReference type="SUPFAM" id="SSF159774">
    <property type="entry name" value="YerB-like"/>
    <property type="match status" value="1"/>
</dbReference>
<proteinExistence type="predicted"/>
<keyword evidence="2" id="KW-0732">Signal</keyword>
<organism evidence="5 6">
    <name type="scientific">Paramaledivibacter caminithermalis (strain DSM 15212 / CIP 107654 / DViRD3)</name>
    <name type="common">Clostridium caminithermale</name>
    <dbReference type="NCBI Taxonomy" id="1121301"/>
    <lineage>
        <taxon>Bacteria</taxon>
        <taxon>Bacillati</taxon>
        <taxon>Bacillota</taxon>
        <taxon>Clostridia</taxon>
        <taxon>Peptostreptococcales</taxon>
        <taxon>Caminicellaceae</taxon>
        <taxon>Paramaledivibacter</taxon>
    </lineage>
</organism>
<reference evidence="5 6" key="1">
    <citation type="submission" date="2016-11" db="EMBL/GenBank/DDBJ databases">
        <authorList>
            <person name="Jaros S."/>
            <person name="Januszkiewicz K."/>
            <person name="Wedrychowicz H."/>
        </authorList>
    </citation>
    <scope>NUCLEOTIDE SEQUENCE [LARGE SCALE GENOMIC DNA]</scope>
    <source>
        <strain evidence="5 6">DSM 15212</strain>
    </source>
</reference>
<dbReference type="Gene3D" id="3.50.90.10">
    <property type="entry name" value="YerB-like"/>
    <property type="match status" value="1"/>
</dbReference>
<evidence type="ECO:0000259" key="4">
    <source>
        <dbReference type="Pfam" id="PF17479"/>
    </source>
</evidence>
<dbReference type="InterPro" id="IPR021416">
    <property type="entry name" value="DUF3048_N"/>
</dbReference>
<dbReference type="EMBL" id="FRAG01000009">
    <property type="protein sequence ID" value="SHJ79416.1"/>
    <property type="molecule type" value="Genomic_DNA"/>
</dbReference>
<feature type="domain" description="DUF3048" evidence="4">
    <location>
        <begin position="242"/>
        <end position="353"/>
    </location>
</feature>
<protein>
    <recommendedName>
        <fullName evidence="7">Lipoprotein YerB</fullName>
    </recommendedName>
</protein>
<name>A0A1M6M7H9_PARC5</name>
<dbReference type="RefSeq" id="WP_073147776.1">
    <property type="nucleotide sequence ID" value="NZ_FRAG01000009.1"/>
</dbReference>